<keyword evidence="10" id="KW-0456">Lyase</keyword>
<evidence type="ECO:0000313" key="17">
    <source>
        <dbReference type="Proteomes" id="UP000231358"/>
    </source>
</evidence>
<evidence type="ECO:0000256" key="12">
    <source>
        <dbReference type="RuleBase" id="RU362132"/>
    </source>
</evidence>
<evidence type="ECO:0000256" key="6">
    <source>
        <dbReference type="ARBA" id="ARBA00022723"/>
    </source>
</evidence>
<dbReference type="AlphaFoldDB" id="A0A2G7G7Y9"/>
<dbReference type="InterPro" id="IPR011766">
    <property type="entry name" value="TPP_enzyme_TPP-bd"/>
</dbReference>
<dbReference type="SUPFAM" id="SSF52518">
    <property type="entry name" value="Thiamin diphosphate-binding fold (THDP-binding)"/>
    <property type="match status" value="2"/>
</dbReference>
<evidence type="ECO:0000256" key="9">
    <source>
        <dbReference type="ARBA" id="ARBA00023052"/>
    </source>
</evidence>
<gene>
    <name evidence="16" type="ORF">AARAC_008451</name>
</gene>
<evidence type="ECO:0000256" key="10">
    <source>
        <dbReference type="ARBA" id="ARBA00023239"/>
    </source>
</evidence>
<dbReference type="GO" id="GO:0005829">
    <property type="term" value="C:cytosol"/>
    <property type="evidence" value="ECO:0007669"/>
    <property type="project" value="TreeGrafter"/>
</dbReference>
<keyword evidence="7" id="KW-0210">Decarboxylase</keyword>
<dbReference type="CDD" id="cd07038">
    <property type="entry name" value="TPP_PYR_PDC_IPDC_like"/>
    <property type="match status" value="1"/>
</dbReference>
<dbReference type="Pfam" id="PF02776">
    <property type="entry name" value="TPP_enzyme_N"/>
    <property type="match status" value="1"/>
</dbReference>
<feature type="domain" description="Thiamine pyrophosphate enzyme N-terminal TPP-binding" evidence="15">
    <location>
        <begin position="8"/>
        <end position="118"/>
    </location>
</feature>
<comment type="cofactor">
    <cofactor evidence="2">
        <name>thiamine diphosphate</name>
        <dbReference type="ChEBI" id="CHEBI:58937"/>
    </cofactor>
</comment>
<dbReference type="GO" id="GO:0000287">
    <property type="term" value="F:magnesium ion binding"/>
    <property type="evidence" value="ECO:0007669"/>
    <property type="project" value="InterPro"/>
</dbReference>
<evidence type="ECO:0000259" key="15">
    <source>
        <dbReference type="Pfam" id="PF02776"/>
    </source>
</evidence>
<dbReference type="GO" id="GO:0000949">
    <property type="term" value="P:aromatic amino acid family catabolic process to alcohol via Ehrlich pathway"/>
    <property type="evidence" value="ECO:0007669"/>
    <property type="project" value="TreeGrafter"/>
</dbReference>
<organism evidence="16 17">
    <name type="scientific">Aspergillus arachidicola</name>
    <dbReference type="NCBI Taxonomy" id="656916"/>
    <lineage>
        <taxon>Eukaryota</taxon>
        <taxon>Fungi</taxon>
        <taxon>Dikarya</taxon>
        <taxon>Ascomycota</taxon>
        <taxon>Pezizomycotina</taxon>
        <taxon>Eurotiomycetes</taxon>
        <taxon>Eurotiomycetidae</taxon>
        <taxon>Eurotiales</taxon>
        <taxon>Aspergillaceae</taxon>
        <taxon>Aspergillus</taxon>
        <taxon>Aspergillus subgen. Circumdati</taxon>
    </lineage>
</organism>
<proteinExistence type="inferred from homology"/>
<comment type="caution">
    <text evidence="16">The sequence shown here is derived from an EMBL/GenBank/DDBJ whole genome shotgun (WGS) entry which is preliminary data.</text>
</comment>
<evidence type="ECO:0000256" key="5">
    <source>
        <dbReference type="ARBA" id="ARBA00014422"/>
    </source>
</evidence>
<dbReference type="EC" id="4.1.1.1" evidence="4"/>
<dbReference type="InterPro" id="IPR047213">
    <property type="entry name" value="TPP_PYR_PDC_IPDC-like"/>
</dbReference>
<comment type="similarity">
    <text evidence="3 12">Belongs to the TPP enzyme family.</text>
</comment>
<evidence type="ECO:0000256" key="11">
    <source>
        <dbReference type="PIRSR" id="PIRSR036565-2"/>
    </source>
</evidence>
<dbReference type="CDD" id="cd02005">
    <property type="entry name" value="TPP_PDC_IPDC"/>
    <property type="match status" value="1"/>
</dbReference>
<evidence type="ECO:0000256" key="3">
    <source>
        <dbReference type="ARBA" id="ARBA00007812"/>
    </source>
</evidence>
<dbReference type="Pfam" id="PF02775">
    <property type="entry name" value="TPP_enzyme_C"/>
    <property type="match status" value="1"/>
</dbReference>
<keyword evidence="8 11" id="KW-0460">Magnesium</keyword>
<comment type="catalytic activity">
    <reaction evidence="1">
        <text>a 2-oxocarboxylate + H(+) = an aldehyde + CO2</text>
        <dbReference type="Rhea" id="RHEA:11628"/>
        <dbReference type="ChEBI" id="CHEBI:15378"/>
        <dbReference type="ChEBI" id="CHEBI:16526"/>
        <dbReference type="ChEBI" id="CHEBI:17478"/>
        <dbReference type="ChEBI" id="CHEBI:35179"/>
        <dbReference type="EC" id="4.1.1.1"/>
    </reaction>
</comment>
<evidence type="ECO:0000313" key="16">
    <source>
        <dbReference type="EMBL" id="PIG88942.1"/>
    </source>
</evidence>
<evidence type="ECO:0000256" key="7">
    <source>
        <dbReference type="ARBA" id="ARBA00022793"/>
    </source>
</evidence>
<evidence type="ECO:0000256" key="8">
    <source>
        <dbReference type="ARBA" id="ARBA00022842"/>
    </source>
</evidence>
<dbReference type="EMBL" id="NEXV01000086">
    <property type="protein sequence ID" value="PIG88942.1"/>
    <property type="molecule type" value="Genomic_DNA"/>
</dbReference>
<dbReference type="FunFam" id="3.40.50.970:FF:000019">
    <property type="entry name" value="Pyruvate decarboxylase isozyme"/>
    <property type="match status" value="1"/>
</dbReference>
<sequence>MEGETLPLAQYLFKRLRQLGVDSIFGVPGDYNLTLLDHVVPSGLKWVGNCNELNAGYAADGYSRIKDIGAVVTTFGVGELSAINAIAGAYAERAPVVHIVGTPMRASQESRALIHHTFNDGDYQRFDAIQEHVTIAQVSLNDHRTAPSEIDRILLQCLLHSRPVRIAIPVDMVPVLVPVVGLSSKIQIPPAVRQPQVEEAALHAVLKRIYSSKKPMILVDGETRSFGMLQRVNHFVQTIGWPTFTSGFGKGLVDETLPNVYGVCTLHHKAFLDSCDLVLVFGPHFSNTNSYNYLLKPADEKSVLFSPNSIQVNKDVFRDLPVGYFIEQLTQQLDISKIPTHKHDLVHPSLRTLPEVSPTDLVTQTGGFWKRFSPFLPTWLSIGYMLPAALGASHAQRDLVVSDQYHSLSNPRTILFIGDGSFQMTVQELSTIIHQKLNVIIFLINNDGYTIERCIHGRNQAYNDIAPWRYLKAAEFFGADQEGEYRALTWEVRTWADLDRVLNDSQLANGKGLRMVEVFMERLDAPDVLMGLLNNQVLRENAQSRL</sequence>
<dbReference type="InterPro" id="IPR012110">
    <property type="entry name" value="PDC/IPDC-like"/>
</dbReference>
<dbReference type="Gene3D" id="3.40.50.970">
    <property type="match status" value="2"/>
</dbReference>
<protein>
    <recommendedName>
        <fullName evidence="5">Pyruvate decarboxylase</fullName>
        <ecNumber evidence="4">4.1.1.1</ecNumber>
    </recommendedName>
</protein>
<dbReference type="FunFam" id="3.40.50.970:FF:000024">
    <property type="entry name" value="Pyruvate decarboxylase isozyme"/>
    <property type="match status" value="1"/>
</dbReference>
<dbReference type="GO" id="GO:0030976">
    <property type="term" value="F:thiamine pyrophosphate binding"/>
    <property type="evidence" value="ECO:0007669"/>
    <property type="project" value="InterPro"/>
</dbReference>
<feature type="binding site" evidence="11">
    <location>
        <position position="419"/>
    </location>
    <ligand>
        <name>Mg(2+)</name>
        <dbReference type="ChEBI" id="CHEBI:18420"/>
    </ligand>
</feature>
<dbReference type="InterPro" id="IPR012000">
    <property type="entry name" value="Thiamin_PyroP_enz_cen_dom"/>
</dbReference>
<evidence type="ECO:0000259" key="13">
    <source>
        <dbReference type="Pfam" id="PF00205"/>
    </source>
</evidence>
<feature type="domain" description="Thiamine pyrophosphate enzyme TPP-binding" evidence="14">
    <location>
        <begin position="379"/>
        <end position="504"/>
    </location>
</feature>
<dbReference type="PIRSF" id="PIRSF036565">
    <property type="entry name" value="Pyruvt_ip_decrb"/>
    <property type="match status" value="1"/>
</dbReference>
<keyword evidence="17" id="KW-1185">Reference proteome</keyword>
<dbReference type="PANTHER" id="PTHR43452">
    <property type="entry name" value="PYRUVATE DECARBOXYLASE"/>
    <property type="match status" value="1"/>
</dbReference>
<evidence type="ECO:0000256" key="1">
    <source>
        <dbReference type="ARBA" id="ARBA00001041"/>
    </source>
</evidence>
<dbReference type="STRING" id="656916.A0A2G7G7Y9"/>
<dbReference type="GO" id="GO:0005634">
    <property type="term" value="C:nucleus"/>
    <property type="evidence" value="ECO:0007669"/>
    <property type="project" value="TreeGrafter"/>
</dbReference>
<keyword evidence="16" id="KW-0670">Pyruvate</keyword>
<feature type="domain" description="Thiamine pyrophosphate enzyme central" evidence="13">
    <location>
        <begin position="203"/>
        <end position="333"/>
    </location>
</feature>
<comment type="cofactor">
    <cofactor evidence="11">
        <name>Mg(2+)</name>
        <dbReference type="ChEBI" id="CHEBI:18420"/>
    </cofactor>
    <text evidence="11">Binds 1 Mg(2+) per subunit.</text>
</comment>
<feature type="binding site" evidence="11">
    <location>
        <position position="446"/>
    </location>
    <ligand>
        <name>Mg(2+)</name>
        <dbReference type="ChEBI" id="CHEBI:18420"/>
    </ligand>
</feature>
<name>A0A2G7G7Y9_9EURO</name>
<evidence type="ECO:0000256" key="2">
    <source>
        <dbReference type="ARBA" id="ARBA00001964"/>
    </source>
</evidence>
<dbReference type="SUPFAM" id="SSF52467">
    <property type="entry name" value="DHS-like NAD/FAD-binding domain"/>
    <property type="match status" value="1"/>
</dbReference>
<dbReference type="Pfam" id="PF00205">
    <property type="entry name" value="TPP_enzyme_M"/>
    <property type="match status" value="1"/>
</dbReference>
<evidence type="ECO:0000256" key="4">
    <source>
        <dbReference type="ARBA" id="ARBA00013202"/>
    </source>
</evidence>
<dbReference type="InterPro" id="IPR029061">
    <property type="entry name" value="THDP-binding"/>
</dbReference>
<dbReference type="Gene3D" id="3.40.50.1220">
    <property type="entry name" value="TPP-binding domain"/>
    <property type="match status" value="1"/>
</dbReference>
<dbReference type="InterPro" id="IPR047214">
    <property type="entry name" value="TPP_PDC_IPDC"/>
</dbReference>
<dbReference type="InterPro" id="IPR029035">
    <property type="entry name" value="DHS-like_NAD/FAD-binding_dom"/>
</dbReference>
<dbReference type="InterPro" id="IPR012001">
    <property type="entry name" value="Thiamin_PyroP_enz_TPP-bd_dom"/>
</dbReference>
<dbReference type="PANTHER" id="PTHR43452:SF11">
    <property type="entry name" value="PYRUVATE DECARBOXYLASE"/>
    <property type="match status" value="1"/>
</dbReference>
<evidence type="ECO:0000259" key="14">
    <source>
        <dbReference type="Pfam" id="PF02775"/>
    </source>
</evidence>
<dbReference type="Proteomes" id="UP000231358">
    <property type="component" value="Unassembled WGS sequence"/>
</dbReference>
<dbReference type="GO" id="GO:0004737">
    <property type="term" value="F:pyruvate decarboxylase activity"/>
    <property type="evidence" value="ECO:0007669"/>
    <property type="project" value="UniProtKB-EC"/>
</dbReference>
<accession>A0A2G7G7Y9</accession>
<reference evidence="16 17" key="1">
    <citation type="submission" date="2017-05" db="EMBL/GenBank/DDBJ databases">
        <title>Genome sequence for an aflatoxigenic pathogen of Argentinian peanut, Aspergillus arachidicola.</title>
        <authorList>
            <person name="Moore G."/>
            <person name="Beltz S.B."/>
            <person name="Mack B.M."/>
        </authorList>
    </citation>
    <scope>NUCLEOTIDE SEQUENCE [LARGE SCALE GENOMIC DNA]</scope>
    <source>
        <strain evidence="16 17">CBS 117610</strain>
    </source>
</reference>
<keyword evidence="9 12" id="KW-0786">Thiamine pyrophosphate</keyword>
<feature type="binding site" evidence="11">
    <location>
        <position position="448"/>
    </location>
    <ligand>
        <name>Mg(2+)</name>
        <dbReference type="ChEBI" id="CHEBI:18420"/>
    </ligand>
</feature>
<keyword evidence="6 11" id="KW-0479">Metal-binding</keyword>